<dbReference type="EMBL" id="JBHSTI010000008">
    <property type="protein sequence ID" value="MFC6237033.1"/>
    <property type="molecule type" value="Genomic_DNA"/>
</dbReference>
<evidence type="ECO:0000313" key="2">
    <source>
        <dbReference type="EMBL" id="MFC6237033.1"/>
    </source>
</evidence>
<organism evidence="2 3">
    <name type="scientific">Longivirga aurantiaca</name>
    <dbReference type="NCBI Taxonomy" id="1837743"/>
    <lineage>
        <taxon>Bacteria</taxon>
        <taxon>Bacillati</taxon>
        <taxon>Actinomycetota</taxon>
        <taxon>Actinomycetes</taxon>
        <taxon>Sporichthyales</taxon>
        <taxon>Sporichthyaceae</taxon>
        <taxon>Longivirga</taxon>
    </lineage>
</organism>
<protein>
    <submittedName>
        <fullName evidence="2">Alpha-E domain-containing protein</fullName>
    </submittedName>
</protein>
<dbReference type="Proteomes" id="UP001596138">
    <property type="component" value="Unassembled WGS sequence"/>
</dbReference>
<dbReference type="RefSeq" id="WP_386764079.1">
    <property type="nucleotide sequence ID" value="NZ_JBHSTI010000008.1"/>
</dbReference>
<dbReference type="InterPro" id="IPR007296">
    <property type="entry name" value="DUF403"/>
</dbReference>
<comment type="caution">
    <text evidence="2">The sequence shown here is derived from an EMBL/GenBank/DDBJ whole genome shotgun (WGS) entry which is preliminary data.</text>
</comment>
<dbReference type="InterPro" id="IPR051680">
    <property type="entry name" value="ATP-dep_Glu-Cys_Ligase-2"/>
</dbReference>
<accession>A0ABW1SXA2</accession>
<name>A0ABW1SXA2_9ACTN</name>
<dbReference type="Pfam" id="PF04168">
    <property type="entry name" value="Alpha-E"/>
    <property type="match status" value="1"/>
</dbReference>
<dbReference type="PANTHER" id="PTHR34595:SF7">
    <property type="entry name" value="SLL1039 PROTEIN"/>
    <property type="match status" value="1"/>
</dbReference>
<gene>
    <name evidence="2" type="ORF">ACFQGU_04035</name>
</gene>
<evidence type="ECO:0000313" key="3">
    <source>
        <dbReference type="Proteomes" id="UP001596138"/>
    </source>
</evidence>
<reference evidence="3" key="1">
    <citation type="journal article" date="2019" name="Int. J. Syst. Evol. Microbiol.">
        <title>The Global Catalogue of Microorganisms (GCM) 10K type strain sequencing project: providing services to taxonomists for standard genome sequencing and annotation.</title>
        <authorList>
            <consortium name="The Broad Institute Genomics Platform"/>
            <consortium name="The Broad Institute Genome Sequencing Center for Infectious Disease"/>
            <person name="Wu L."/>
            <person name="Ma J."/>
        </authorList>
    </citation>
    <scope>NUCLEOTIDE SEQUENCE [LARGE SCALE GENOMIC DNA]</scope>
    <source>
        <strain evidence="3">CGMCC 4.7317</strain>
    </source>
</reference>
<dbReference type="PANTHER" id="PTHR34595">
    <property type="entry name" value="BLR5612 PROTEIN"/>
    <property type="match status" value="1"/>
</dbReference>
<evidence type="ECO:0000259" key="1">
    <source>
        <dbReference type="Pfam" id="PF04168"/>
    </source>
</evidence>
<feature type="domain" description="DUF403" evidence="1">
    <location>
        <begin position="1"/>
        <end position="292"/>
    </location>
</feature>
<sequence>MLSRLAESFYWIGRYLERAEATARLLAEHYHLTVEDRSVPDELAATVVLDALTLPHDDVTTPTELVRALLGDVSNPSTVIGAVGAARENARSVRDALSGDVFESLNGAYLTLTRGLMAAASPGPSMYRVIERLMVVNGAIEWTMSRDEGHGFLMLGRSLERVDMTGRLLEVRHEQLWPDTGPVATLRAAAGLSPFLRTGEAPTGDMVRRFLVLDPTFPRSMLHSARQAEEAVRGLQTYGSGADGDLVREVGLMRSRLEFAGTNEDPGLLDQLAHDTQLSAVNAGLATADSYFRQAGTIVWSY</sequence>
<proteinExistence type="predicted"/>
<keyword evidence="3" id="KW-1185">Reference proteome</keyword>